<proteinExistence type="inferred from homology"/>
<dbReference type="InterPro" id="IPR001360">
    <property type="entry name" value="Glyco_hydro_1"/>
</dbReference>
<evidence type="ECO:0000313" key="9">
    <source>
        <dbReference type="Proteomes" id="UP000189431"/>
    </source>
</evidence>
<keyword evidence="4 7" id="KW-0326">Glycosidase</keyword>
<dbReference type="PRINTS" id="PR00131">
    <property type="entry name" value="GLHYDRLASE1"/>
</dbReference>
<name>A0ABX3KPR9_SALCS</name>
<evidence type="ECO:0000256" key="5">
    <source>
        <dbReference type="PROSITE-ProRule" id="PRU10055"/>
    </source>
</evidence>
<dbReference type="PANTHER" id="PTHR10353">
    <property type="entry name" value="GLYCOSYL HYDROLASE"/>
    <property type="match status" value="1"/>
</dbReference>
<dbReference type="InterPro" id="IPR018120">
    <property type="entry name" value="Glyco_hydro_1_AS"/>
</dbReference>
<evidence type="ECO:0000256" key="4">
    <source>
        <dbReference type="ARBA" id="ARBA00023295"/>
    </source>
</evidence>
<dbReference type="Gene3D" id="3.20.20.80">
    <property type="entry name" value="Glycosidases"/>
    <property type="match status" value="1"/>
</dbReference>
<feature type="active site" description="Nucleophile" evidence="5">
    <location>
        <position position="374"/>
    </location>
</feature>
<dbReference type="EMBL" id="MUFR01000032">
    <property type="protein sequence ID" value="OOF33353.1"/>
    <property type="molecule type" value="Genomic_DNA"/>
</dbReference>
<dbReference type="RefSeq" id="WP_077661456.1">
    <property type="nucleotide sequence ID" value="NZ_MUFR01000032.1"/>
</dbReference>
<reference evidence="9" key="1">
    <citation type="submission" date="2017-01" db="EMBL/GenBank/DDBJ databases">
        <title>Draft genome of the species Salinivibrio costicola subsp. alcaliphilus.</title>
        <authorList>
            <person name="Lopez-Hermoso C."/>
            <person name="De La Haba R."/>
            <person name="Sanchez-Porro C."/>
            <person name="Ventosa A."/>
        </authorList>
    </citation>
    <scope>NUCLEOTIDE SEQUENCE [LARGE SCALE GENOMIC DNA]</scope>
    <source>
        <strain evidence="9">CBH448</strain>
    </source>
</reference>
<protein>
    <recommendedName>
        <fullName evidence="2">beta-glucosidase</fullName>
        <ecNumber evidence="2">3.2.1.21</ecNumber>
    </recommendedName>
</protein>
<evidence type="ECO:0000256" key="7">
    <source>
        <dbReference type="RuleBase" id="RU004468"/>
    </source>
</evidence>
<evidence type="ECO:0000256" key="1">
    <source>
        <dbReference type="ARBA" id="ARBA00010838"/>
    </source>
</evidence>
<dbReference type="InterPro" id="IPR017853">
    <property type="entry name" value="GH"/>
</dbReference>
<dbReference type="PROSITE" id="PS00572">
    <property type="entry name" value="GLYCOSYL_HYDROL_F1_1"/>
    <property type="match status" value="1"/>
</dbReference>
<sequence>MKFAHDFLFGAATASYQIEGATDVDGKGPTNWDEFVKIPGKTFEGTTGEVAIDHYHRYKEDIKLMAEMGLESYRFSISWARIIPDGVGAINPKGIEFYNNIIDECLKYGIVPFVTLYHWDLPLCLEKDGGWLNRKTIDAFLNYANVCFESFGDRVKHFITFNETVIFCGHGYLAGAHPPGIHNAPEKYFQATHHVFTAHAKAVIAYKKRKQYGEIGLSHVFTPAFSIDNSEDNLFAAMHANQFNLNWFYDPILKGEYPDYVMAWLETQGIQPKITADDRESLIIAAPLNDFIGLNYYQPMRVERIHMPGDVVEPTRENATGAPGNPSFDGVYRTVAMDDKRYTKWGWEISPDGFVSGLQLLKEYYGDIRIYITENGLGDEDPIIDGEVCDIPRINFINDHLVAVKKAIELGVNVKGYYAWSAIDLLSWLNGFKKQYGFIYVDHDNGLARKKKASYYWYQKVIETRGSNLKS</sequence>
<organism evidence="8 9">
    <name type="scientific">Salinivibrio costicola subsp. alcaliphilus</name>
    <dbReference type="NCBI Taxonomy" id="272773"/>
    <lineage>
        <taxon>Bacteria</taxon>
        <taxon>Pseudomonadati</taxon>
        <taxon>Pseudomonadota</taxon>
        <taxon>Gammaproteobacteria</taxon>
        <taxon>Vibrionales</taxon>
        <taxon>Vibrionaceae</taxon>
        <taxon>Salinivibrio</taxon>
    </lineage>
</organism>
<gene>
    <name evidence="8" type="ORF">BZJ21_11330</name>
</gene>
<keyword evidence="9" id="KW-1185">Reference proteome</keyword>
<dbReference type="PROSITE" id="PS00653">
    <property type="entry name" value="GLYCOSYL_HYDROL_F1_2"/>
    <property type="match status" value="1"/>
</dbReference>
<evidence type="ECO:0000256" key="6">
    <source>
        <dbReference type="RuleBase" id="RU003690"/>
    </source>
</evidence>
<evidence type="ECO:0000256" key="3">
    <source>
        <dbReference type="ARBA" id="ARBA00022801"/>
    </source>
</evidence>
<dbReference type="InterPro" id="IPR033132">
    <property type="entry name" value="GH_1_N_CS"/>
</dbReference>
<keyword evidence="3 7" id="KW-0378">Hydrolase</keyword>
<evidence type="ECO:0000256" key="2">
    <source>
        <dbReference type="ARBA" id="ARBA00012744"/>
    </source>
</evidence>
<dbReference type="SUPFAM" id="SSF51445">
    <property type="entry name" value="(Trans)glycosidases"/>
    <property type="match status" value="1"/>
</dbReference>
<dbReference type="Pfam" id="PF00232">
    <property type="entry name" value="Glyco_hydro_1"/>
    <property type="match status" value="1"/>
</dbReference>
<comment type="caution">
    <text evidence="8">The sequence shown here is derived from an EMBL/GenBank/DDBJ whole genome shotgun (WGS) entry which is preliminary data.</text>
</comment>
<dbReference type="PANTHER" id="PTHR10353:SF36">
    <property type="entry name" value="LP05116P"/>
    <property type="match status" value="1"/>
</dbReference>
<accession>A0ABX3KPR9</accession>
<dbReference type="Proteomes" id="UP000189431">
    <property type="component" value="Unassembled WGS sequence"/>
</dbReference>
<evidence type="ECO:0000313" key="8">
    <source>
        <dbReference type="EMBL" id="OOF33353.1"/>
    </source>
</evidence>
<dbReference type="EC" id="3.2.1.21" evidence="2"/>
<comment type="similarity">
    <text evidence="1 6">Belongs to the glycosyl hydrolase 1 family.</text>
</comment>